<evidence type="ECO:0000313" key="1">
    <source>
        <dbReference type="EMBL" id="GIM65963.1"/>
    </source>
</evidence>
<protein>
    <submittedName>
        <fullName evidence="1">Uncharacterized protein</fullName>
    </submittedName>
</protein>
<dbReference type="RefSeq" id="WP_212988144.1">
    <property type="nucleotide sequence ID" value="NZ_BAABEA010000009.1"/>
</dbReference>
<reference evidence="1" key="1">
    <citation type="submission" date="2021-03" db="EMBL/GenBank/DDBJ databases">
        <title>Whole genome shotgun sequence of Actinoplanes auranticolor NBRC 12245.</title>
        <authorList>
            <person name="Komaki H."/>
            <person name="Tamura T."/>
        </authorList>
    </citation>
    <scope>NUCLEOTIDE SEQUENCE</scope>
    <source>
        <strain evidence="1">NBRC 12245</strain>
    </source>
</reference>
<dbReference type="Proteomes" id="UP000681340">
    <property type="component" value="Unassembled WGS sequence"/>
</dbReference>
<accession>A0A919S711</accession>
<proteinExistence type="predicted"/>
<name>A0A919S711_9ACTN</name>
<evidence type="ECO:0000313" key="2">
    <source>
        <dbReference type="Proteomes" id="UP000681340"/>
    </source>
</evidence>
<dbReference type="EMBL" id="BOQL01000018">
    <property type="protein sequence ID" value="GIM65963.1"/>
    <property type="molecule type" value="Genomic_DNA"/>
</dbReference>
<keyword evidence="2" id="KW-1185">Reference proteome</keyword>
<organism evidence="1 2">
    <name type="scientific">Actinoplanes auranticolor</name>
    <dbReference type="NCBI Taxonomy" id="47988"/>
    <lineage>
        <taxon>Bacteria</taxon>
        <taxon>Bacillati</taxon>
        <taxon>Actinomycetota</taxon>
        <taxon>Actinomycetes</taxon>
        <taxon>Micromonosporales</taxon>
        <taxon>Micromonosporaceae</taxon>
        <taxon>Actinoplanes</taxon>
    </lineage>
</organism>
<gene>
    <name evidence="1" type="ORF">Aau02nite_20970</name>
</gene>
<comment type="caution">
    <text evidence="1">The sequence shown here is derived from an EMBL/GenBank/DDBJ whole genome shotgun (WGS) entry which is preliminary data.</text>
</comment>
<sequence>MPNRFYRRRWDQSRGDEFDGWGQSVWFFEAGDYGWPVRQVEVYDAGRILRYGPSHQEDRYGGLSEASLYDSGDEWSGFEITKAEFERVWNSGTE</sequence>
<dbReference type="AlphaFoldDB" id="A0A919S711"/>